<keyword evidence="1" id="KW-1133">Transmembrane helix</keyword>
<dbReference type="AlphaFoldDB" id="A0A9P6TEK4"/>
<evidence type="ECO:0000313" key="3">
    <source>
        <dbReference type="Proteomes" id="UP000886653"/>
    </source>
</evidence>
<evidence type="ECO:0000313" key="2">
    <source>
        <dbReference type="EMBL" id="KAG0149452.1"/>
    </source>
</evidence>
<feature type="transmembrane region" description="Helical" evidence="1">
    <location>
        <begin position="257"/>
        <end position="281"/>
    </location>
</feature>
<proteinExistence type="predicted"/>
<gene>
    <name evidence="2" type="ORF">CROQUDRAFT_104995</name>
</gene>
<keyword evidence="1" id="KW-0812">Transmembrane</keyword>
<comment type="caution">
    <text evidence="2">The sequence shown here is derived from an EMBL/GenBank/DDBJ whole genome shotgun (WGS) entry which is preliminary data.</text>
</comment>
<dbReference type="EMBL" id="MU167227">
    <property type="protein sequence ID" value="KAG0149452.1"/>
    <property type="molecule type" value="Genomic_DNA"/>
</dbReference>
<protein>
    <submittedName>
        <fullName evidence="2">Uncharacterized protein</fullName>
    </submittedName>
</protein>
<keyword evidence="3" id="KW-1185">Reference proteome</keyword>
<organism evidence="2 3">
    <name type="scientific">Cronartium quercuum f. sp. fusiforme G11</name>
    <dbReference type="NCBI Taxonomy" id="708437"/>
    <lineage>
        <taxon>Eukaryota</taxon>
        <taxon>Fungi</taxon>
        <taxon>Dikarya</taxon>
        <taxon>Basidiomycota</taxon>
        <taxon>Pucciniomycotina</taxon>
        <taxon>Pucciniomycetes</taxon>
        <taxon>Pucciniales</taxon>
        <taxon>Coleosporiaceae</taxon>
        <taxon>Cronartium</taxon>
    </lineage>
</organism>
<name>A0A9P6TEK4_9BASI</name>
<evidence type="ECO:0000256" key="1">
    <source>
        <dbReference type="SAM" id="Phobius"/>
    </source>
</evidence>
<feature type="transmembrane region" description="Helical" evidence="1">
    <location>
        <begin position="44"/>
        <end position="69"/>
    </location>
</feature>
<accession>A0A9P6TEK4</accession>
<feature type="transmembrane region" description="Helical" evidence="1">
    <location>
        <begin position="90"/>
        <end position="112"/>
    </location>
</feature>
<feature type="transmembrane region" description="Helical" evidence="1">
    <location>
        <begin position="174"/>
        <end position="199"/>
    </location>
</feature>
<sequence length="414" mass="47343">MPSSLITAILGFLTSLSLEPETNPYQAAATYLQDKIQRPNVPLWSQWALRSLLLAFVIMFYQAGSLLYLRIKTTSFNIFSFNSSGMIKIDYLNVGALGYFVYSILIIVNLIFEEVILAGYHDQSLRIFIFGTKFLIRISYSWAFVWVWACHAVRLRWKAPVASTSNPGGTKDSYITWLLHAWFTLMVIWPIAPVFWAFIKATLEFIEIKRTAAPVIASLLRSASSYSPKTYDQSHLLSIVIRLHSAKLHLETLCHCIWVATVCYLVTMLTMTVTYAPLLFISLKGLVRRGVIARRDPELSESLTAQVKSTWQLHLEEESRRHRANVVGHALIAYLEVIAQFPFTIWMLTYKDGPFVLEPTWWIITVLGLHGPYALIGNISLFVLTLRTKKRKAQFNQIGDRELREFPKKKEGVV</sequence>
<dbReference type="OrthoDB" id="2504034at2759"/>
<feature type="transmembrane region" description="Helical" evidence="1">
    <location>
        <begin position="134"/>
        <end position="153"/>
    </location>
</feature>
<keyword evidence="1" id="KW-0472">Membrane</keyword>
<feature type="transmembrane region" description="Helical" evidence="1">
    <location>
        <begin position="326"/>
        <end position="349"/>
    </location>
</feature>
<reference evidence="2" key="1">
    <citation type="submission" date="2013-11" db="EMBL/GenBank/DDBJ databases">
        <title>Genome sequence of the fusiform rust pathogen reveals effectors for host alternation and coevolution with pine.</title>
        <authorList>
            <consortium name="DOE Joint Genome Institute"/>
            <person name="Smith K."/>
            <person name="Pendleton A."/>
            <person name="Kubisiak T."/>
            <person name="Anderson C."/>
            <person name="Salamov A."/>
            <person name="Aerts A."/>
            <person name="Riley R."/>
            <person name="Clum A."/>
            <person name="Lindquist E."/>
            <person name="Ence D."/>
            <person name="Campbell M."/>
            <person name="Kronenberg Z."/>
            <person name="Feau N."/>
            <person name="Dhillon B."/>
            <person name="Hamelin R."/>
            <person name="Burleigh J."/>
            <person name="Smith J."/>
            <person name="Yandell M."/>
            <person name="Nelson C."/>
            <person name="Grigoriev I."/>
            <person name="Davis J."/>
        </authorList>
    </citation>
    <scope>NUCLEOTIDE SEQUENCE</scope>
    <source>
        <strain evidence="2">G11</strain>
    </source>
</reference>
<dbReference type="Proteomes" id="UP000886653">
    <property type="component" value="Unassembled WGS sequence"/>
</dbReference>
<feature type="transmembrane region" description="Helical" evidence="1">
    <location>
        <begin position="361"/>
        <end position="384"/>
    </location>
</feature>